<accession>A0ABD2XNK4</accession>
<feature type="region of interest" description="Disordered" evidence="1">
    <location>
        <begin position="100"/>
        <end position="132"/>
    </location>
</feature>
<evidence type="ECO:0000313" key="3">
    <source>
        <dbReference type="Proteomes" id="UP001627154"/>
    </source>
</evidence>
<dbReference type="AlphaFoldDB" id="A0ABD2XNK4"/>
<dbReference type="EMBL" id="JBJJXI010000018">
    <property type="protein sequence ID" value="KAL3407033.1"/>
    <property type="molecule type" value="Genomic_DNA"/>
</dbReference>
<feature type="region of interest" description="Disordered" evidence="1">
    <location>
        <begin position="1"/>
        <end position="21"/>
    </location>
</feature>
<dbReference type="Proteomes" id="UP001627154">
    <property type="component" value="Unassembled WGS sequence"/>
</dbReference>
<sequence length="172" mass="19975">MQTAENTSAARSRPENAISKSIGIRTGRLHLQRGIIFFLERQQSPRRRRRRHAISRIKPGAERRRSCCCCCCWWLVVFLPGARHARRRRAVPQRRGLRGISLDGPDRAQERAARHTRRARRDSHRRSAREARRAHDCEQLMLARPRVTFRARLARKLRHAAAPAAQNIGVIM</sequence>
<protein>
    <submittedName>
        <fullName evidence="2">Uncharacterized protein</fullName>
    </submittedName>
</protein>
<organism evidence="2 3">
    <name type="scientific">Trichogramma kaykai</name>
    <dbReference type="NCBI Taxonomy" id="54128"/>
    <lineage>
        <taxon>Eukaryota</taxon>
        <taxon>Metazoa</taxon>
        <taxon>Ecdysozoa</taxon>
        <taxon>Arthropoda</taxon>
        <taxon>Hexapoda</taxon>
        <taxon>Insecta</taxon>
        <taxon>Pterygota</taxon>
        <taxon>Neoptera</taxon>
        <taxon>Endopterygota</taxon>
        <taxon>Hymenoptera</taxon>
        <taxon>Apocrita</taxon>
        <taxon>Proctotrupomorpha</taxon>
        <taxon>Chalcidoidea</taxon>
        <taxon>Trichogrammatidae</taxon>
        <taxon>Trichogramma</taxon>
    </lineage>
</organism>
<comment type="caution">
    <text evidence="2">The sequence shown here is derived from an EMBL/GenBank/DDBJ whole genome shotgun (WGS) entry which is preliminary data.</text>
</comment>
<feature type="compositionally biased region" description="Basic and acidic residues" evidence="1">
    <location>
        <begin position="104"/>
        <end position="113"/>
    </location>
</feature>
<reference evidence="2 3" key="1">
    <citation type="journal article" date="2024" name="bioRxiv">
        <title>A reference genome for Trichogramma kaykai: A tiny desert-dwelling parasitoid wasp with competing sex-ratio distorters.</title>
        <authorList>
            <person name="Culotta J."/>
            <person name="Lindsey A.R."/>
        </authorList>
    </citation>
    <scope>NUCLEOTIDE SEQUENCE [LARGE SCALE GENOMIC DNA]</scope>
    <source>
        <strain evidence="2 3">KSX58</strain>
    </source>
</reference>
<keyword evidence="3" id="KW-1185">Reference proteome</keyword>
<name>A0ABD2XNK4_9HYME</name>
<gene>
    <name evidence="2" type="ORF">TKK_001111</name>
</gene>
<feature type="compositionally biased region" description="Polar residues" evidence="1">
    <location>
        <begin position="1"/>
        <end position="10"/>
    </location>
</feature>
<evidence type="ECO:0000313" key="2">
    <source>
        <dbReference type="EMBL" id="KAL3407033.1"/>
    </source>
</evidence>
<feature type="compositionally biased region" description="Basic residues" evidence="1">
    <location>
        <begin position="114"/>
        <end position="127"/>
    </location>
</feature>
<evidence type="ECO:0000256" key="1">
    <source>
        <dbReference type="SAM" id="MobiDB-lite"/>
    </source>
</evidence>
<proteinExistence type="predicted"/>